<dbReference type="GO" id="GO:0008270">
    <property type="term" value="F:zinc ion binding"/>
    <property type="evidence" value="ECO:0007669"/>
    <property type="project" value="UniProtKB-KW"/>
</dbReference>
<dbReference type="GO" id="GO:0060562">
    <property type="term" value="P:epithelial tube morphogenesis"/>
    <property type="evidence" value="ECO:0007669"/>
    <property type="project" value="UniProtKB-ARBA"/>
</dbReference>
<name>A0A9Q0N0B8_9DIPT</name>
<gene>
    <name evidence="15" type="primary">Scrt2</name>
    <name evidence="15" type="ORF">Bhyg_06327</name>
</gene>
<keyword evidence="5" id="KW-0862">Zinc</keyword>
<evidence type="ECO:0000256" key="8">
    <source>
        <dbReference type="ARBA" id="ARBA00023163"/>
    </source>
</evidence>
<comment type="subcellular location">
    <subcellularLocation>
        <location evidence="1">Nucleus</location>
    </subcellularLocation>
</comment>
<evidence type="ECO:0000256" key="2">
    <source>
        <dbReference type="ARBA" id="ARBA00022723"/>
    </source>
</evidence>
<sequence length="400" mass="45694">GSLKICEVLCFLCLWKTKGGYGHRFKTTLKTLSSNCGIMVQEMDRNVPEELYNLTQLADVTLAAGKLNTTNLEQVQEFIKEEKIFDYSRKYPVAANDSNFTGIQSSDFHPIFTTSLKPLNDPYNNKIHSVIKANPPNEQTNRTGNLMMDKQSNFSSSEDDSSYIYSHKIFDKRKSRKLSYQSDDSECELRRFNSNRFSLFVDKNVPEIEDSLLSSETESHDCMEMSKITDSTSSGEDVHVCPECGKKYSTSSNLARHRQTHRSLMDKKARRCPHCDKVYVSMPAFSMHVRTHNQGCECPHCGKRFSRPWLLQGHIRTHTGEKPFPCNICAKAFADKSNLRAHVQTHSNTKPHTCSRCGKAFALKSYLYKHEESSCMRNIKPTEKPRPKPYRPDATKATIN</sequence>
<dbReference type="Proteomes" id="UP001151699">
    <property type="component" value="Chromosome B"/>
</dbReference>
<evidence type="ECO:0000259" key="14">
    <source>
        <dbReference type="PROSITE" id="PS50157"/>
    </source>
</evidence>
<evidence type="ECO:0000256" key="4">
    <source>
        <dbReference type="ARBA" id="ARBA00022771"/>
    </source>
</evidence>
<dbReference type="GO" id="GO:0005634">
    <property type="term" value="C:nucleus"/>
    <property type="evidence" value="ECO:0007669"/>
    <property type="project" value="UniProtKB-SubCell"/>
</dbReference>
<dbReference type="GO" id="GO:0055059">
    <property type="term" value="P:asymmetric neuroblast division"/>
    <property type="evidence" value="ECO:0007669"/>
    <property type="project" value="UniProtKB-ARBA"/>
</dbReference>
<feature type="domain" description="C2H2-type" evidence="14">
    <location>
        <begin position="239"/>
        <end position="266"/>
    </location>
</feature>
<feature type="region of interest" description="Disordered" evidence="13">
    <location>
        <begin position="378"/>
        <end position="400"/>
    </location>
</feature>
<dbReference type="PROSITE" id="PS00028">
    <property type="entry name" value="ZINC_FINGER_C2H2_1"/>
    <property type="match status" value="4"/>
</dbReference>
<evidence type="ECO:0000256" key="12">
    <source>
        <dbReference type="PROSITE-ProRule" id="PRU00042"/>
    </source>
</evidence>
<keyword evidence="6" id="KW-0805">Transcription regulation</keyword>
<protein>
    <recommendedName>
        <fullName evidence="11">Escargot/snail protein homolog</fullName>
    </recommendedName>
</protein>
<feature type="domain" description="C2H2-type" evidence="14">
    <location>
        <begin position="324"/>
        <end position="351"/>
    </location>
</feature>
<dbReference type="SMART" id="SM00355">
    <property type="entry name" value="ZnF_C2H2"/>
    <property type="match status" value="5"/>
</dbReference>
<dbReference type="OrthoDB" id="5428132at2759"/>
<feature type="non-terminal residue" evidence="15">
    <location>
        <position position="400"/>
    </location>
</feature>
<evidence type="ECO:0000256" key="6">
    <source>
        <dbReference type="ARBA" id="ARBA00023015"/>
    </source>
</evidence>
<comment type="caution">
    <text evidence="15">The sequence shown here is derived from an EMBL/GenBank/DDBJ whole genome shotgun (WGS) entry which is preliminary data.</text>
</comment>
<keyword evidence="7" id="KW-0238">DNA-binding</keyword>
<dbReference type="GO" id="GO:0000981">
    <property type="term" value="F:DNA-binding transcription factor activity, RNA polymerase II-specific"/>
    <property type="evidence" value="ECO:0007669"/>
    <property type="project" value="TreeGrafter"/>
</dbReference>
<keyword evidence="3" id="KW-0677">Repeat</keyword>
<dbReference type="InterPro" id="IPR036236">
    <property type="entry name" value="Znf_C2H2_sf"/>
</dbReference>
<dbReference type="InterPro" id="IPR050527">
    <property type="entry name" value="Snail/Krueppel_Znf"/>
</dbReference>
<accession>A0A9Q0N0B8</accession>
<evidence type="ECO:0000313" key="16">
    <source>
        <dbReference type="Proteomes" id="UP001151699"/>
    </source>
</evidence>
<keyword evidence="16" id="KW-1185">Reference proteome</keyword>
<evidence type="ECO:0000256" key="10">
    <source>
        <dbReference type="ARBA" id="ARBA00037948"/>
    </source>
</evidence>
<feature type="domain" description="C2H2-type" evidence="14">
    <location>
        <begin position="296"/>
        <end position="323"/>
    </location>
</feature>
<evidence type="ECO:0000256" key="11">
    <source>
        <dbReference type="ARBA" id="ARBA00073761"/>
    </source>
</evidence>
<dbReference type="PANTHER" id="PTHR24388">
    <property type="entry name" value="ZINC FINGER PROTEIN"/>
    <property type="match status" value="1"/>
</dbReference>
<keyword evidence="9" id="KW-0539">Nucleus</keyword>
<dbReference type="Gene3D" id="3.30.160.60">
    <property type="entry name" value="Classic Zinc Finger"/>
    <property type="match status" value="4"/>
</dbReference>
<dbReference type="Pfam" id="PF00096">
    <property type="entry name" value="zf-C2H2"/>
    <property type="match status" value="4"/>
</dbReference>
<dbReference type="PANTHER" id="PTHR24388:SF100">
    <property type="entry name" value="ZINC FINGER PROTEIN 423"/>
    <property type="match status" value="1"/>
</dbReference>
<feature type="compositionally biased region" description="Basic and acidic residues" evidence="13">
    <location>
        <begin position="378"/>
        <end position="394"/>
    </location>
</feature>
<evidence type="ECO:0000256" key="9">
    <source>
        <dbReference type="ARBA" id="ARBA00023242"/>
    </source>
</evidence>
<dbReference type="PROSITE" id="PS50157">
    <property type="entry name" value="ZINC_FINGER_C2H2_2"/>
    <property type="match status" value="4"/>
</dbReference>
<dbReference type="AlphaFoldDB" id="A0A9Q0N0B8"/>
<dbReference type="FunFam" id="3.30.160.60:FF:000202">
    <property type="entry name" value="Zinc finger protein 574"/>
    <property type="match status" value="1"/>
</dbReference>
<evidence type="ECO:0000256" key="5">
    <source>
        <dbReference type="ARBA" id="ARBA00022833"/>
    </source>
</evidence>
<keyword evidence="8" id="KW-0804">Transcription</keyword>
<dbReference type="GO" id="GO:0000978">
    <property type="term" value="F:RNA polymerase II cis-regulatory region sequence-specific DNA binding"/>
    <property type="evidence" value="ECO:0007669"/>
    <property type="project" value="TreeGrafter"/>
</dbReference>
<feature type="domain" description="C2H2-type" evidence="14">
    <location>
        <begin position="352"/>
        <end position="385"/>
    </location>
</feature>
<proteinExistence type="inferred from homology"/>
<evidence type="ECO:0000313" key="15">
    <source>
        <dbReference type="EMBL" id="KAJ6641388.1"/>
    </source>
</evidence>
<evidence type="ECO:0000256" key="1">
    <source>
        <dbReference type="ARBA" id="ARBA00004123"/>
    </source>
</evidence>
<dbReference type="FunFam" id="3.30.160.60:FF:000207">
    <property type="entry name" value="zinc finger protein SNAI2"/>
    <property type="match status" value="1"/>
</dbReference>
<dbReference type="FunFam" id="3.30.160.60:FF:000043">
    <property type="entry name" value="Scratch family zinc finger 2"/>
    <property type="match status" value="1"/>
</dbReference>
<evidence type="ECO:0000256" key="13">
    <source>
        <dbReference type="SAM" id="MobiDB-lite"/>
    </source>
</evidence>
<feature type="non-terminal residue" evidence="15">
    <location>
        <position position="1"/>
    </location>
</feature>
<evidence type="ECO:0000256" key="7">
    <source>
        <dbReference type="ARBA" id="ARBA00023125"/>
    </source>
</evidence>
<organism evidence="15 16">
    <name type="scientific">Pseudolycoriella hygida</name>
    <dbReference type="NCBI Taxonomy" id="35572"/>
    <lineage>
        <taxon>Eukaryota</taxon>
        <taxon>Metazoa</taxon>
        <taxon>Ecdysozoa</taxon>
        <taxon>Arthropoda</taxon>
        <taxon>Hexapoda</taxon>
        <taxon>Insecta</taxon>
        <taxon>Pterygota</taxon>
        <taxon>Neoptera</taxon>
        <taxon>Endopterygota</taxon>
        <taxon>Diptera</taxon>
        <taxon>Nematocera</taxon>
        <taxon>Sciaroidea</taxon>
        <taxon>Sciaridae</taxon>
        <taxon>Pseudolycoriella</taxon>
    </lineage>
</organism>
<dbReference type="EMBL" id="WJQU01000002">
    <property type="protein sequence ID" value="KAJ6641388.1"/>
    <property type="molecule type" value="Genomic_DNA"/>
</dbReference>
<evidence type="ECO:0000256" key="3">
    <source>
        <dbReference type="ARBA" id="ARBA00022737"/>
    </source>
</evidence>
<comment type="similarity">
    <text evidence="10">Belongs to the snail C2H2-type zinc-finger protein family.</text>
</comment>
<reference evidence="15" key="1">
    <citation type="submission" date="2022-07" db="EMBL/GenBank/DDBJ databases">
        <authorList>
            <person name="Trinca V."/>
            <person name="Uliana J.V.C."/>
            <person name="Torres T.T."/>
            <person name="Ward R.J."/>
            <person name="Monesi N."/>
        </authorList>
    </citation>
    <scope>NUCLEOTIDE SEQUENCE</scope>
    <source>
        <strain evidence="15">HSMRA1968</strain>
        <tissue evidence="15">Whole embryos</tissue>
    </source>
</reference>
<dbReference type="InterPro" id="IPR013087">
    <property type="entry name" value="Znf_C2H2_type"/>
</dbReference>
<dbReference type="SUPFAM" id="SSF57667">
    <property type="entry name" value="beta-beta-alpha zinc fingers"/>
    <property type="match status" value="3"/>
</dbReference>
<dbReference type="FunFam" id="3.30.160.60:FF:000130">
    <property type="entry name" value="Spalt-like transcription factor 4"/>
    <property type="match status" value="1"/>
</dbReference>
<dbReference type="GO" id="GO:0045944">
    <property type="term" value="P:positive regulation of transcription by RNA polymerase II"/>
    <property type="evidence" value="ECO:0007669"/>
    <property type="project" value="UniProtKB-ARBA"/>
</dbReference>
<dbReference type="GO" id="GO:0007417">
    <property type="term" value="P:central nervous system development"/>
    <property type="evidence" value="ECO:0007669"/>
    <property type="project" value="UniProtKB-ARBA"/>
</dbReference>
<dbReference type="GO" id="GO:2000177">
    <property type="term" value="P:regulation of neural precursor cell proliferation"/>
    <property type="evidence" value="ECO:0007669"/>
    <property type="project" value="UniProtKB-ARBA"/>
</dbReference>
<keyword evidence="2" id="KW-0479">Metal-binding</keyword>
<keyword evidence="4 12" id="KW-0863">Zinc-finger</keyword>